<name>V7PJN2_PLAYE</name>
<sequence>MKILFSKTYYLYHIDFNLKHVIQLNCNNRSSYKYRSKIDNTTNFNKLFECICINNYNNRLYKIKMNNSEHLENIYINLYIKRAKISYLSPLKVKYNNLIKHSFLLSLKFPSILVYMLIFNIY</sequence>
<reference evidence="2 3" key="1">
    <citation type="submission" date="2013-11" db="EMBL/GenBank/DDBJ databases">
        <title>The Genome Sequence of Plasmodium yoelii 17X.</title>
        <authorList>
            <consortium name="The Broad Institute Genomics Platform"/>
            <consortium name="The Broad Institute Genome Sequencing Center for Infectious Disease"/>
            <person name="Neafsey D."/>
            <person name="Adams J."/>
            <person name="Walker B."/>
            <person name="Young S.K."/>
            <person name="Zeng Q."/>
            <person name="Gargeya S."/>
            <person name="Fitzgerald M."/>
            <person name="Haas B."/>
            <person name="Abouelleil A."/>
            <person name="Alvarado L."/>
            <person name="Chapman S.B."/>
            <person name="Gainer-Dewar J."/>
            <person name="Goldberg J."/>
            <person name="Griggs A."/>
            <person name="Gujja S."/>
            <person name="Hansen M."/>
            <person name="Howarth C."/>
            <person name="Imamovic A."/>
            <person name="Ireland A."/>
            <person name="Larimer J."/>
            <person name="McCowan C."/>
            <person name="Murphy C."/>
            <person name="Pearson M."/>
            <person name="Poon T.W."/>
            <person name="Priest M."/>
            <person name="Roberts A."/>
            <person name="Saif S."/>
            <person name="Shea T."/>
            <person name="Sykes S."/>
            <person name="Wortman J."/>
            <person name="Nusbaum C."/>
            <person name="Birren B."/>
        </authorList>
    </citation>
    <scope>NUCLEOTIDE SEQUENCE [LARGE SCALE GENOMIC DNA]</scope>
    <source>
        <strain evidence="2 3">17X</strain>
    </source>
</reference>
<proteinExistence type="predicted"/>
<keyword evidence="1" id="KW-1133">Transmembrane helix</keyword>
<gene>
    <name evidence="2" type="ORF">YYC_03880</name>
</gene>
<accession>V7PJN2</accession>
<protein>
    <submittedName>
        <fullName evidence="2">Uncharacterized protein</fullName>
    </submittedName>
</protein>
<dbReference type="Proteomes" id="UP000018538">
    <property type="component" value="Unassembled WGS sequence"/>
</dbReference>
<keyword evidence="3" id="KW-1185">Reference proteome</keyword>
<evidence type="ECO:0000313" key="2">
    <source>
        <dbReference type="EMBL" id="ETB58528.1"/>
    </source>
</evidence>
<organism evidence="2 3">
    <name type="scientific">Plasmodium yoelii 17X</name>
    <dbReference type="NCBI Taxonomy" id="1323249"/>
    <lineage>
        <taxon>Eukaryota</taxon>
        <taxon>Sar</taxon>
        <taxon>Alveolata</taxon>
        <taxon>Apicomplexa</taxon>
        <taxon>Aconoidasida</taxon>
        <taxon>Haemosporida</taxon>
        <taxon>Plasmodiidae</taxon>
        <taxon>Plasmodium</taxon>
        <taxon>Plasmodium (Vinckeia)</taxon>
    </lineage>
</organism>
<dbReference type="AlphaFoldDB" id="V7PJN2"/>
<dbReference type="EMBL" id="KI635786">
    <property type="protein sequence ID" value="ETB58528.1"/>
    <property type="molecule type" value="Genomic_DNA"/>
</dbReference>
<keyword evidence="1" id="KW-0812">Transmembrane</keyword>
<feature type="transmembrane region" description="Helical" evidence="1">
    <location>
        <begin position="102"/>
        <end position="121"/>
    </location>
</feature>
<keyword evidence="1" id="KW-0472">Membrane</keyword>
<evidence type="ECO:0000256" key="1">
    <source>
        <dbReference type="SAM" id="Phobius"/>
    </source>
</evidence>
<evidence type="ECO:0000313" key="3">
    <source>
        <dbReference type="Proteomes" id="UP000018538"/>
    </source>
</evidence>